<dbReference type="Gene3D" id="3.40.50.150">
    <property type="entry name" value="Vaccinia Virus protein VP39"/>
    <property type="match status" value="1"/>
</dbReference>
<keyword evidence="3" id="KW-1185">Reference proteome</keyword>
<evidence type="ECO:0000313" key="3">
    <source>
        <dbReference type="Proteomes" id="UP001432075"/>
    </source>
</evidence>
<dbReference type="Pfam" id="PF13649">
    <property type="entry name" value="Methyltransf_25"/>
    <property type="match status" value="1"/>
</dbReference>
<evidence type="ECO:0000259" key="1">
    <source>
        <dbReference type="Pfam" id="PF13649"/>
    </source>
</evidence>
<dbReference type="SUPFAM" id="SSF53335">
    <property type="entry name" value="S-adenosyl-L-methionine-dependent methyltransferases"/>
    <property type="match status" value="1"/>
</dbReference>
<protein>
    <submittedName>
        <fullName evidence="2">Class I SAM-dependent methyltransferase</fullName>
    </submittedName>
</protein>
<dbReference type="CDD" id="cd02440">
    <property type="entry name" value="AdoMet_MTases"/>
    <property type="match status" value="1"/>
</dbReference>
<dbReference type="EMBL" id="CP108058">
    <property type="protein sequence ID" value="WUO51560.1"/>
    <property type="molecule type" value="Genomic_DNA"/>
</dbReference>
<keyword evidence="2" id="KW-0808">Transferase</keyword>
<evidence type="ECO:0000313" key="2">
    <source>
        <dbReference type="EMBL" id="WUO51560.1"/>
    </source>
</evidence>
<dbReference type="Proteomes" id="UP001432075">
    <property type="component" value="Plasmid unnamed1"/>
</dbReference>
<organism evidence="2 3">
    <name type="scientific">Streptomyces goshikiensis</name>
    <dbReference type="NCBI Taxonomy" id="1942"/>
    <lineage>
        <taxon>Bacteria</taxon>
        <taxon>Bacillati</taxon>
        <taxon>Actinomycetota</taxon>
        <taxon>Actinomycetes</taxon>
        <taxon>Kitasatosporales</taxon>
        <taxon>Streptomycetaceae</taxon>
        <taxon>Streptomyces</taxon>
    </lineage>
</organism>
<reference evidence="2" key="1">
    <citation type="submission" date="2022-10" db="EMBL/GenBank/DDBJ databases">
        <title>The complete genomes of actinobacterial strains from the NBC collection.</title>
        <authorList>
            <person name="Joergensen T.S."/>
            <person name="Alvarez Arevalo M."/>
            <person name="Sterndorff E.B."/>
            <person name="Faurdal D."/>
            <person name="Vuksanovic O."/>
            <person name="Mourched A.-S."/>
            <person name="Charusanti P."/>
            <person name="Shaw S."/>
            <person name="Blin K."/>
            <person name="Weber T."/>
        </authorList>
    </citation>
    <scope>NUCLEOTIDE SEQUENCE</scope>
    <source>
        <strain evidence="2">NBC_00283</strain>
        <plasmid evidence="2">unnamed1</plasmid>
    </source>
</reference>
<keyword evidence="2" id="KW-0489">Methyltransferase</keyword>
<dbReference type="RefSeq" id="WP_328777808.1">
    <property type="nucleotide sequence ID" value="NZ_CP108058.1"/>
</dbReference>
<dbReference type="GO" id="GO:0008168">
    <property type="term" value="F:methyltransferase activity"/>
    <property type="evidence" value="ECO:0007669"/>
    <property type="project" value="UniProtKB-KW"/>
</dbReference>
<accession>A0ABZ1RZG6</accession>
<proteinExistence type="predicted"/>
<sequence length="284" mass="30551">MNKTDLMAKAPSIAASMAASALSPGVQLPQTRYRAALVSSWDIPTGASVLEVGCGQGDMTAVLAEAVGPQGRVVAVDIADPSYGAPVTLGQSAKHLKATPLGSRIDFRFGLDVLDEAVTFPDNGFDYVVLAHCSWYFASLDPLRETLARVRRWARNLCFAEWDLEPRSADQLPHLLAVLIQGQIEVSGSRGEGNVRTPFSRESLLRVLTATGWHPAPVQAVDTTALQDGDWEVDACATLLDSVDRMAELPKTVRDLVLSQADVLRSLAKERGNTPLPAYSLTAR</sequence>
<feature type="domain" description="Methyltransferase" evidence="1">
    <location>
        <begin position="49"/>
        <end position="155"/>
    </location>
</feature>
<keyword evidence="2" id="KW-0614">Plasmid</keyword>
<name>A0ABZ1RZG6_9ACTN</name>
<gene>
    <name evidence="2" type="ORF">OHU17_37620</name>
</gene>
<dbReference type="InterPro" id="IPR041698">
    <property type="entry name" value="Methyltransf_25"/>
</dbReference>
<dbReference type="GO" id="GO:0032259">
    <property type="term" value="P:methylation"/>
    <property type="evidence" value="ECO:0007669"/>
    <property type="project" value="UniProtKB-KW"/>
</dbReference>
<dbReference type="InterPro" id="IPR029063">
    <property type="entry name" value="SAM-dependent_MTases_sf"/>
</dbReference>
<geneLocation type="plasmid" evidence="2 3">
    <name>unnamed1</name>
</geneLocation>